<reference evidence="2 3" key="1">
    <citation type="journal article" date="2014" name="PLoS Genet.">
        <title>Phylogenetically driven sequencing of extremely halophilic archaea reveals strategies for static and dynamic osmo-response.</title>
        <authorList>
            <person name="Becker E.A."/>
            <person name="Seitzer P.M."/>
            <person name="Tritt A."/>
            <person name="Larsen D."/>
            <person name="Krusor M."/>
            <person name="Yao A.I."/>
            <person name="Wu D."/>
            <person name="Madern D."/>
            <person name="Eisen J.A."/>
            <person name="Darling A.E."/>
            <person name="Facciotti M.T."/>
        </authorList>
    </citation>
    <scope>NUCLEOTIDE SEQUENCE [LARGE SCALE GENOMIC DNA]</scope>
    <source>
        <strain evidence="2 3">DSM 8989</strain>
    </source>
</reference>
<keyword evidence="3" id="KW-1185">Reference proteome</keyword>
<keyword evidence="1" id="KW-0812">Transmembrane</keyword>
<keyword evidence="1" id="KW-1133">Transmembrane helix</keyword>
<dbReference type="EMBL" id="AOME01000075">
    <property type="protein sequence ID" value="EMA49996.1"/>
    <property type="molecule type" value="Genomic_DNA"/>
</dbReference>
<sequence length="62" mass="6626">MNERHEGTRSALRHLGVLVGLVLFVLVVGFLLTGSPTAGVGAILGMTAIFLTMYAFYTVIDD</sequence>
<protein>
    <submittedName>
        <fullName evidence="2">Uncharacterized protein</fullName>
    </submittedName>
</protein>
<evidence type="ECO:0000313" key="2">
    <source>
        <dbReference type="EMBL" id="EMA49996.1"/>
    </source>
</evidence>
<evidence type="ECO:0000256" key="1">
    <source>
        <dbReference type="SAM" id="Phobius"/>
    </source>
</evidence>
<keyword evidence="1" id="KW-0472">Membrane</keyword>
<evidence type="ECO:0000313" key="3">
    <source>
        <dbReference type="Proteomes" id="UP000011625"/>
    </source>
</evidence>
<organism evidence="2 3">
    <name type="scientific">Halococcus salifodinae DSM 8989</name>
    <dbReference type="NCBI Taxonomy" id="1227456"/>
    <lineage>
        <taxon>Archaea</taxon>
        <taxon>Methanobacteriati</taxon>
        <taxon>Methanobacteriota</taxon>
        <taxon>Stenosarchaea group</taxon>
        <taxon>Halobacteria</taxon>
        <taxon>Halobacteriales</taxon>
        <taxon>Halococcaceae</taxon>
        <taxon>Halococcus</taxon>
    </lineage>
</organism>
<feature type="transmembrane region" description="Helical" evidence="1">
    <location>
        <begin position="38"/>
        <end position="60"/>
    </location>
</feature>
<name>M0MWR1_9EURY</name>
<comment type="caution">
    <text evidence="2">The sequence shown here is derived from an EMBL/GenBank/DDBJ whole genome shotgun (WGS) entry which is preliminary data.</text>
</comment>
<gene>
    <name evidence="2" type="ORF">C450_15640</name>
</gene>
<accession>M0MWR1</accession>
<dbReference type="PATRIC" id="fig|1227456.3.peg.3173"/>
<feature type="transmembrane region" description="Helical" evidence="1">
    <location>
        <begin position="12"/>
        <end position="32"/>
    </location>
</feature>
<dbReference type="AlphaFoldDB" id="M0MWR1"/>
<dbReference type="RefSeq" id="WP_005044900.1">
    <property type="nucleotide sequence ID" value="NZ_AOME01000075.1"/>
</dbReference>
<dbReference type="STRING" id="1227456.C450_15640"/>
<proteinExistence type="predicted"/>
<dbReference type="Proteomes" id="UP000011625">
    <property type="component" value="Unassembled WGS sequence"/>
</dbReference>